<gene>
    <name evidence="1" type="ORF">rCG_24640</name>
</gene>
<organism evidence="1 2">
    <name type="scientific">Rattus norvegicus</name>
    <name type="common">Rat</name>
    <dbReference type="NCBI Taxonomy" id="10116"/>
    <lineage>
        <taxon>Eukaryota</taxon>
        <taxon>Metazoa</taxon>
        <taxon>Chordata</taxon>
        <taxon>Craniata</taxon>
        <taxon>Vertebrata</taxon>
        <taxon>Euteleostomi</taxon>
        <taxon>Mammalia</taxon>
        <taxon>Eutheria</taxon>
        <taxon>Euarchontoglires</taxon>
        <taxon>Glires</taxon>
        <taxon>Rodentia</taxon>
        <taxon>Myomorpha</taxon>
        <taxon>Muroidea</taxon>
        <taxon>Muridae</taxon>
        <taxon>Murinae</taxon>
        <taxon>Rattus</taxon>
    </lineage>
</organism>
<protein>
    <submittedName>
        <fullName evidence="1">RCG24640, isoform CRA_f</fullName>
    </submittedName>
</protein>
<evidence type="ECO:0000313" key="1">
    <source>
        <dbReference type="EMBL" id="EDM08422.1"/>
    </source>
</evidence>
<evidence type="ECO:0000313" key="2">
    <source>
        <dbReference type="Proteomes" id="UP000234681"/>
    </source>
</evidence>
<reference evidence="2" key="1">
    <citation type="submission" date="2005-09" db="EMBL/GenBank/DDBJ databases">
        <authorList>
            <person name="Mural R.J."/>
            <person name="Li P.W."/>
            <person name="Adams M.D."/>
            <person name="Amanatides P.G."/>
            <person name="Baden-Tillson H."/>
            <person name="Barnstead M."/>
            <person name="Chin S.H."/>
            <person name="Dew I."/>
            <person name="Evans C.A."/>
            <person name="Ferriera S."/>
            <person name="Flanigan M."/>
            <person name="Fosler C."/>
            <person name="Glodek A."/>
            <person name="Gu Z."/>
            <person name="Holt R.A."/>
            <person name="Jennings D."/>
            <person name="Kraft C.L."/>
            <person name="Lu F."/>
            <person name="Nguyen T."/>
            <person name="Nusskern D.R."/>
            <person name="Pfannkoch C.M."/>
            <person name="Sitter C."/>
            <person name="Sutton G.G."/>
            <person name="Venter J.C."/>
            <person name="Wang Z."/>
            <person name="Woodage T."/>
            <person name="Zheng X.H."/>
            <person name="Zhong F."/>
        </authorList>
    </citation>
    <scope>NUCLEOTIDE SEQUENCE [LARGE SCALE GENOMIC DNA]</scope>
    <source>
        <strain>BN</strain>
        <strain evidence="2">Sprague-Dawley</strain>
    </source>
</reference>
<sequence>MGKCLGLRWCFPGTGHHHLPFPVFSRMP</sequence>
<dbReference type="EMBL" id="CH473980">
    <property type="protein sequence ID" value="EDM08422.1"/>
    <property type="molecule type" value="Genomic_DNA"/>
</dbReference>
<accession>A6JBP5</accession>
<dbReference type="Proteomes" id="UP000234681">
    <property type="component" value="Chromosome 1"/>
</dbReference>
<proteinExistence type="predicted"/>
<name>A6JBP5_RAT</name>
<dbReference type="AlphaFoldDB" id="A6JBP5"/>